<dbReference type="Proteomes" id="UP000193207">
    <property type="component" value="Unassembled WGS sequence"/>
</dbReference>
<gene>
    <name evidence="2" type="ORF">ROH8110_00248</name>
</gene>
<dbReference type="InterPro" id="IPR024096">
    <property type="entry name" value="NO_sig/Golgi_transp_ligand-bd"/>
</dbReference>
<dbReference type="OrthoDB" id="981203at2"/>
<proteinExistence type="predicted"/>
<evidence type="ECO:0000313" key="2">
    <source>
        <dbReference type="EMBL" id="SLN13502.1"/>
    </source>
</evidence>
<accession>A0A1X6Y7S4</accession>
<protein>
    <submittedName>
        <fullName evidence="2">Heme NO binding protein</fullName>
    </submittedName>
</protein>
<organism evidence="2 3">
    <name type="scientific">Roseovarius halotolerans</name>
    <dbReference type="NCBI Taxonomy" id="505353"/>
    <lineage>
        <taxon>Bacteria</taxon>
        <taxon>Pseudomonadati</taxon>
        <taxon>Pseudomonadota</taxon>
        <taxon>Alphaproteobacteria</taxon>
        <taxon>Rhodobacterales</taxon>
        <taxon>Roseobacteraceae</taxon>
        <taxon>Roseovarius</taxon>
    </lineage>
</organism>
<dbReference type="InterPro" id="IPR038158">
    <property type="entry name" value="H-NOX_domain_sf"/>
</dbReference>
<feature type="domain" description="Heme NO-binding" evidence="1">
    <location>
        <begin position="4"/>
        <end position="127"/>
    </location>
</feature>
<evidence type="ECO:0000313" key="3">
    <source>
        <dbReference type="Proteomes" id="UP000193207"/>
    </source>
</evidence>
<dbReference type="EMBL" id="FWFU01000001">
    <property type="protein sequence ID" value="SLN13502.1"/>
    <property type="molecule type" value="Genomic_DNA"/>
</dbReference>
<reference evidence="2 3" key="1">
    <citation type="submission" date="2017-03" db="EMBL/GenBank/DDBJ databases">
        <authorList>
            <person name="Afonso C.L."/>
            <person name="Miller P.J."/>
            <person name="Scott M.A."/>
            <person name="Spackman E."/>
            <person name="Goraichik I."/>
            <person name="Dimitrov K.M."/>
            <person name="Suarez D.L."/>
            <person name="Swayne D.E."/>
        </authorList>
    </citation>
    <scope>NUCLEOTIDE SEQUENCE [LARGE SCALE GENOMIC DNA]</scope>
    <source>
        <strain evidence="2 3">CECT 8110</strain>
    </source>
</reference>
<dbReference type="Pfam" id="PF07700">
    <property type="entry name" value="HNOB"/>
    <property type="match status" value="1"/>
</dbReference>
<name>A0A1X6Y7S4_9RHOB</name>
<dbReference type="SUPFAM" id="SSF111126">
    <property type="entry name" value="Ligand-binding domain in the NO signalling and Golgi transport"/>
    <property type="match status" value="1"/>
</dbReference>
<sequence length="199" mass="21872">MHWLVNRSVERFVRDTYGRETWVEVARLLDPDIDAFDAMQGFDASVTHHLMAVVAKILERPARAIEEDIGTYLVTHPHNAPVRRLLRFGGDSFEDFLHSLEDLPDRAHLALPGLDLPRLEVIACRGSVFTLAVTPTGPDSVCFGSAFMGLLRAMADDYGALVTLEHKGQDGARELIEVELLAQDHGEARAFALGAGAGQ</sequence>
<dbReference type="InterPro" id="IPR011644">
    <property type="entry name" value="Heme_NO-bd"/>
</dbReference>
<dbReference type="AlphaFoldDB" id="A0A1X6Y7S4"/>
<dbReference type="Gene3D" id="3.90.1520.10">
    <property type="entry name" value="H-NOX domain"/>
    <property type="match status" value="1"/>
</dbReference>
<dbReference type="RefSeq" id="WP_085816926.1">
    <property type="nucleotide sequence ID" value="NZ_FWFU01000001.1"/>
</dbReference>
<dbReference type="GO" id="GO:0020037">
    <property type="term" value="F:heme binding"/>
    <property type="evidence" value="ECO:0007669"/>
    <property type="project" value="InterPro"/>
</dbReference>
<keyword evidence="3" id="KW-1185">Reference proteome</keyword>
<evidence type="ECO:0000259" key="1">
    <source>
        <dbReference type="Pfam" id="PF07700"/>
    </source>
</evidence>